<comment type="caution">
    <text evidence="3">The sequence shown here is derived from an EMBL/GenBank/DDBJ whole genome shotgun (WGS) entry which is preliminary data.</text>
</comment>
<dbReference type="PROSITE" id="PS51832">
    <property type="entry name" value="HD_GYP"/>
    <property type="match status" value="1"/>
</dbReference>
<proteinExistence type="predicted"/>
<feature type="region of interest" description="Disordered" evidence="1">
    <location>
        <begin position="57"/>
        <end position="85"/>
    </location>
</feature>
<dbReference type="InterPro" id="IPR021812">
    <property type="entry name" value="DUF3391"/>
</dbReference>
<dbReference type="GO" id="GO:0008081">
    <property type="term" value="F:phosphoric diester hydrolase activity"/>
    <property type="evidence" value="ECO:0007669"/>
    <property type="project" value="UniProtKB-ARBA"/>
</dbReference>
<dbReference type="Gene3D" id="1.10.3210.10">
    <property type="entry name" value="Hypothetical protein af1432"/>
    <property type="match status" value="1"/>
</dbReference>
<evidence type="ECO:0000313" key="4">
    <source>
        <dbReference type="Proteomes" id="UP000247792"/>
    </source>
</evidence>
<dbReference type="PANTHER" id="PTHR43155:SF2">
    <property type="entry name" value="CYCLIC DI-GMP PHOSPHODIESTERASE PA4108"/>
    <property type="match status" value="1"/>
</dbReference>
<evidence type="ECO:0000313" key="3">
    <source>
        <dbReference type="EMBL" id="PXX44813.1"/>
    </source>
</evidence>
<gene>
    <name evidence="3" type="ORF">DFR42_10225</name>
</gene>
<reference evidence="3 4" key="1">
    <citation type="submission" date="2018-05" db="EMBL/GenBank/DDBJ databases">
        <title>Genomic Encyclopedia of Type Strains, Phase IV (KMG-IV): sequencing the most valuable type-strain genomes for metagenomic binning, comparative biology and taxonomic classification.</title>
        <authorList>
            <person name="Goeker M."/>
        </authorList>
    </citation>
    <scope>NUCLEOTIDE SEQUENCE [LARGE SCALE GENOMIC DNA]</scope>
    <source>
        <strain evidence="3 4">DSM 19792</strain>
    </source>
</reference>
<dbReference type="RefSeq" id="WP_110254312.1">
    <property type="nucleotide sequence ID" value="NZ_QJKB01000002.1"/>
</dbReference>
<dbReference type="GO" id="GO:0016740">
    <property type="term" value="F:transferase activity"/>
    <property type="evidence" value="ECO:0007669"/>
    <property type="project" value="UniProtKB-KW"/>
</dbReference>
<evidence type="ECO:0000256" key="1">
    <source>
        <dbReference type="SAM" id="MobiDB-lite"/>
    </source>
</evidence>
<dbReference type="AlphaFoldDB" id="A0A318JD15"/>
<dbReference type="CDD" id="cd00077">
    <property type="entry name" value="HDc"/>
    <property type="match status" value="1"/>
</dbReference>
<name>A0A318JD15_9BURK</name>
<dbReference type="Pfam" id="PF13487">
    <property type="entry name" value="HD_5"/>
    <property type="match status" value="1"/>
</dbReference>
<feature type="compositionally biased region" description="Basic and acidic residues" evidence="1">
    <location>
        <begin position="67"/>
        <end position="81"/>
    </location>
</feature>
<accession>A0A318JD15</accession>
<dbReference type="EMBL" id="QJKB01000002">
    <property type="protein sequence ID" value="PXX44813.1"/>
    <property type="molecule type" value="Genomic_DNA"/>
</dbReference>
<keyword evidence="3" id="KW-0808">Transferase</keyword>
<dbReference type="PANTHER" id="PTHR43155">
    <property type="entry name" value="CYCLIC DI-GMP PHOSPHODIESTERASE PA4108-RELATED"/>
    <property type="match status" value="1"/>
</dbReference>
<sequence>MTDLHTQFIELSQLRIGMFVYLDVGWMDHPFPVSNFKISNEGQIETIRSLGLERIRYAPDKSSPGPDARKNETQDLQENKVTESPGAFAARQRRELLANQQASLQVCERQFSHAAQTFKQVTELVHSQPAQAKELTEQLIQGFLGEILGEDEAAIRLLSEKAGEKTSLHSINVTVISLLLGRALHLSKADMLDLGVATMLHDIGKMELPDRLRWQDEHFNHAERQLYHEHVLHSLAMARKMGLSANVLLAIAQHHEHADGTGYPSHVQGDKLSAISRIVALVNHYDNLCNPANPAFAVTPHEALSQIFTQHKPRFHAPTLTAFIRMMGIYPPGSVVQLTDERYAMVVSVNSARPIKPKVVIHNSAIPRDEALVINLEHENTLCIHRSLKPLQLPKAAYDYLSPRKRLCYFFERGLEVEQRTEDGAVA</sequence>
<feature type="domain" description="HD-GYP" evidence="2">
    <location>
        <begin position="144"/>
        <end position="339"/>
    </location>
</feature>
<dbReference type="Pfam" id="PF11871">
    <property type="entry name" value="DUF3391"/>
    <property type="match status" value="1"/>
</dbReference>
<evidence type="ECO:0000259" key="2">
    <source>
        <dbReference type="PROSITE" id="PS51832"/>
    </source>
</evidence>
<dbReference type="OrthoDB" id="9774747at2"/>
<dbReference type="InterPro" id="IPR003607">
    <property type="entry name" value="HD/PDEase_dom"/>
</dbReference>
<dbReference type="NCBIfam" id="TIGR00277">
    <property type="entry name" value="HDIG"/>
    <property type="match status" value="1"/>
</dbReference>
<organism evidence="3 4">
    <name type="scientific">Undibacterium pigrum</name>
    <dbReference type="NCBI Taxonomy" id="401470"/>
    <lineage>
        <taxon>Bacteria</taxon>
        <taxon>Pseudomonadati</taxon>
        <taxon>Pseudomonadota</taxon>
        <taxon>Betaproteobacteria</taxon>
        <taxon>Burkholderiales</taxon>
        <taxon>Oxalobacteraceae</taxon>
        <taxon>Undibacterium</taxon>
    </lineage>
</organism>
<dbReference type="SMART" id="SM00471">
    <property type="entry name" value="HDc"/>
    <property type="match status" value="1"/>
</dbReference>
<protein>
    <submittedName>
        <fullName evidence="3">Putative nucleotidyltransferase with HDIG domain</fullName>
    </submittedName>
</protein>
<dbReference type="InterPro" id="IPR006675">
    <property type="entry name" value="HDIG_dom"/>
</dbReference>
<keyword evidence="4" id="KW-1185">Reference proteome</keyword>
<dbReference type="SUPFAM" id="SSF109604">
    <property type="entry name" value="HD-domain/PDEase-like"/>
    <property type="match status" value="1"/>
</dbReference>
<dbReference type="Proteomes" id="UP000247792">
    <property type="component" value="Unassembled WGS sequence"/>
</dbReference>
<dbReference type="InterPro" id="IPR037522">
    <property type="entry name" value="HD_GYP_dom"/>
</dbReference>